<feature type="signal peptide" evidence="1">
    <location>
        <begin position="1"/>
        <end position="17"/>
    </location>
</feature>
<dbReference type="Proteomes" id="UP001143370">
    <property type="component" value="Unassembled WGS sequence"/>
</dbReference>
<name>A0A9W6J7H9_9HYPH</name>
<proteinExistence type="predicted"/>
<keyword evidence="3" id="KW-1185">Reference proteome</keyword>
<feature type="chain" id="PRO_5040753178" description="DUF3047 domain-containing protein" evidence="1">
    <location>
        <begin position="18"/>
        <end position="219"/>
    </location>
</feature>
<dbReference type="InterPro" id="IPR021409">
    <property type="entry name" value="DUF3047"/>
</dbReference>
<sequence>MFSRLIWFLLFPAVLHAGIAASAEQRFPVTQFWKGAWGAWEAKAFKGETAYAFTFDPDLNLTVLEATSRAAASGRFRRIEVDLVKTPFLNWSWKVTQPVTGVDENTKAGDDFAARIYVVVERGPLGLRSLSMNYVWAAQHPVGAAWPSPFTSNVRLLATDSGTSRLNSWVNHKRNVREDLKQQFGEDIRSIDVVAIMTDTDNSGQRAHAFYGDIWFSSQ</sequence>
<organism evidence="2 3">
    <name type="scientific">Ancylobacter dichloromethanicus</name>
    <dbReference type="NCBI Taxonomy" id="518825"/>
    <lineage>
        <taxon>Bacteria</taxon>
        <taxon>Pseudomonadati</taxon>
        <taxon>Pseudomonadota</taxon>
        <taxon>Alphaproteobacteria</taxon>
        <taxon>Hyphomicrobiales</taxon>
        <taxon>Xanthobacteraceae</taxon>
        <taxon>Ancylobacter</taxon>
    </lineage>
</organism>
<dbReference type="EMBL" id="BSFJ01000004">
    <property type="protein sequence ID" value="GLK70655.1"/>
    <property type="molecule type" value="Genomic_DNA"/>
</dbReference>
<evidence type="ECO:0000256" key="1">
    <source>
        <dbReference type="SAM" id="SignalP"/>
    </source>
</evidence>
<gene>
    <name evidence="2" type="ORF">GCM10017643_07700</name>
</gene>
<evidence type="ECO:0000313" key="2">
    <source>
        <dbReference type="EMBL" id="GLK70655.1"/>
    </source>
</evidence>
<keyword evidence="1" id="KW-0732">Signal</keyword>
<reference evidence="2" key="1">
    <citation type="journal article" date="2014" name="Int. J. Syst. Evol. Microbiol.">
        <title>Complete genome sequence of Corynebacterium casei LMG S-19264T (=DSM 44701T), isolated from a smear-ripened cheese.</title>
        <authorList>
            <consortium name="US DOE Joint Genome Institute (JGI-PGF)"/>
            <person name="Walter F."/>
            <person name="Albersmeier A."/>
            <person name="Kalinowski J."/>
            <person name="Ruckert C."/>
        </authorList>
    </citation>
    <scope>NUCLEOTIDE SEQUENCE</scope>
    <source>
        <strain evidence="2">VKM B-2484</strain>
    </source>
</reference>
<accession>A0A9W6J7H9</accession>
<evidence type="ECO:0008006" key="4">
    <source>
        <dbReference type="Google" id="ProtNLM"/>
    </source>
</evidence>
<evidence type="ECO:0000313" key="3">
    <source>
        <dbReference type="Proteomes" id="UP001143370"/>
    </source>
</evidence>
<dbReference type="RefSeq" id="WP_213374189.1">
    <property type="nucleotide sequence ID" value="NZ_BSFJ01000004.1"/>
</dbReference>
<comment type="caution">
    <text evidence="2">The sequence shown here is derived from an EMBL/GenBank/DDBJ whole genome shotgun (WGS) entry which is preliminary data.</text>
</comment>
<reference evidence="2" key="2">
    <citation type="submission" date="2023-01" db="EMBL/GenBank/DDBJ databases">
        <authorList>
            <person name="Sun Q."/>
            <person name="Evtushenko L."/>
        </authorList>
    </citation>
    <scope>NUCLEOTIDE SEQUENCE</scope>
    <source>
        <strain evidence="2">VKM B-2484</strain>
    </source>
</reference>
<dbReference type="Pfam" id="PF11249">
    <property type="entry name" value="DUF3047"/>
    <property type="match status" value="1"/>
</dbReference>
<protein>
    <recommendedName>
        <fullName evidence="4">DUF3047 domain-containing protein</fullName>
    </recommendedName>
</protein>
<dbReference type="AlphaFoldDB" id="A0A9W6J7H9"/>